<dbReference type="CDD" id="cd06919">
    <property type="entry name" value="Asp_decarbox"/>
    <property type="match status" value="1"/>
</dbReference>
<feature type="active site" description="Proton donor" evidence="9 10">
    <location>
        <position position="58"/>
    </location>
</feature>
<keyword evidence="3 9" id="KW-0210">Decarboxylase</keyword>
<evidence type="ECO:0000256" key="9">
    <source>
        <dbReference type="HAMAP-Rule" id="MF_00446"/>
    </source>
</evidence>
<evidence type="ECO:0000313" key="15">
    <source>
        <dbReference type="Proteomes" id="UP000051861"/>
    </source>
</evidence>
<dbReference type="InterPro" id="IPR009010">
    <property type="entry name" value="Asp_de-COase-like_dom_sf"/>
</dbReference>
<dbReference type="GO" id="GO:0015940">
    <property type="term" value="P:pantothenate biosynthetic process"/>
    <property type="evidence" value="ECO:0007669"/>
    <property type="project" value="UniProtKB-UniRule"/>
</dbReference>
<evidence type="ECO:0000256" key="5">
    <source>
        <dbReference type="ARBA" id="ARBA00023145"/>
    </source>
</evidence>
<dbReference type="PATRIC" id="fig|1703775.3.peg.2948"/>
<dbReference type="HAMAP" id="MF_00446">
    <property type="entry name" value="PanD"/>
    <property type="match status" value="1"/>
</dbReference>
<evidence type="ECO:0000256" key="1">
    <source>
        <dbReference type="ARBA" id="ARBA00022490"/>
    </source>
</evidence>
<dbReference type="GO" id="GO:0006523">
    <property type="term" value="P:alanine biosynthetic process"/>
    <property type="evidence" value="ECO:0007669"/>
    <property type="project" value="InterPro"/>
</dbReference>
<comment type="caution">
    <text evidence="14">The sequence shown here is derived from an EMBL/GenBank/DDBJ whole genome shotgun (WGS) entry which is preliminary data.</text>
</comment>
<dbReference type="InterPro" id="IPR003190">
    <property type="entry name" value="Asp_decarbox"/>
</dbReference>
<evidence type="ECO:0000256" key="10">
    <source>
        <dbReference type="PIRSR" id="PIRSR006246-1"/>
    </source>
</evidence>
<dbReference type="PANTHER" id="PTHR21012">
    <property type="entry name" value="ASPARTATE 1-DECARBOXYLASE"/>
    <property type="match status" value="1"/>
</dbReference>
<dbReference type="PANTHER" id="PTHR21012:SF0">
    <property type="entry name" value="ASPARTATE 1-DECARBOXYLASE"/>
    <property type="match status" value="1"/>
</dbReference>
<dbReference type="UniPathway" id="UPA00028">
    <property type="reaction ID" value="UER00002"/>
</dbReference>
<sequence>MLITILKSKIHMATITDTQHYYEGSIGIDKELIEAAGLVVGEKVQVLNFNNSHRFETYVIEGGKREISLRGPAAKLGKKGDKVVILAYGHIEQSEAKKTKPKIVLVNERNEIK</sequence>
<dbReference type="Proteomes" id="UP000051861">
    <property type="component" value="Unassembled WGS sequence"/>
</dbReference>
<feature type="binding site" evidence="9 11">
    <location>
        <position position="57"/>
    </location>
    <ligand>
        <name>substrate</name>
    </ligand>
</feature>
<name>A0A0S7XJP1_UNCSA</name>
<feature type="active site" description="Schiff-base intermediate with substrate; via pyruvic acid" evidence="9 10">
    <location>
        <position position="25"/>
    </location>
</feature>
<comment type="subcellular location">
    <subcellularLocation>
        <location evidence="9">Cytoplasm</location>
    </subcellularLocation>
</comment>
<feature type="modified residue" description="Pyruvic acid (Ser)" evidence="9 12">
    <location>
        <position position="25"/>
    </location>
</feature>
<evidence type="ECO:0000256" key="11">
    <source>
        <dbReference type="PIRSR" id="PIRSR006246-2"/>
    </source>
</evidence>
<keyword evidence="2 9" id="KW-0566">Pantothenate biosynthesis</keyword>
<keyword evidence="8 9" id="KW-0670">Pyruvate</keyword>
<evidence type="ECO:0000256" key="4">
    <source>
        <dbReference type="ARBA" id="ARBA00022813"/>
    </source>
</evidence>
<comment type="similarity">
    <text evidence="9">Belongs to the PanD family.</text>
</comment>
<keyword evidence="1 9" id="KW-0963">Cytoplasm</keyword>
<keyword evidence="4 9" id="KW-0068">Autocatalytic cleavage</keyword>
<feature type="chain" id="PRO_5013992106" description="Aspartate 1-decarboxylase alpha chain" evidence="9 13">
    <location>
        <begin position="25"/>
        <end position="113"/>
    </location>
</feature>
<evidence type="ECO:0000256" key="8">
    <source>
        <dbReference type="ARBA" id="ARBA00023317"/>
    </source>
</evidence>
<evidence type="ECO:0000313" key="14">
    <source>
        <dbReference type="EMBL" id="KPJ62705.1"/>
    </source>
</evidence>
<evidence type="ECO:0000256" key="13">
    <source>
        <dbReference type="PIRSR" id="PIRSR006246-5"/>
    </source>
</evidence>
<proteinExistence type="inferred from homology"/>
<keyword evidence="7 9" id="KW-0704">Schiff base</keyword>
<comment type="PTM">
    <text evidence="9 12">Is synthesized initially as an inactive proenzyme, which is activated by self-cleavage at a specific serine bond to produce a beta-subunit with a hydroxyl group at its C-terminus and an alpha-subunit with a pyruvoyl group at its N-terminus.</text>
</comment>
<comment type="subunit">
    <text evidence="9">Heterooctamer of four alpha and four beta subunits.</text>
</comment>
<accession>A0A0S7XJP1</accession>
<keyword evidence="6 9" id="KW-0456">Lyase</keyword>
<dbReference type="NCBIfam" id="TIGR00223">
    <property type="entry name" value="panD"/>
    <property type="match status" value="1"/>
</dbReference>
<protein>
    <recommendedName>
        <fullName evidence="9">Aspartate 1-decarboxylase</fullName>
        <ecNumber evidence="9">4.1.1.11</ecNumber>
    </recommendedName>
    <alternativeName>
        <fullName evidence="9">Aspartate alpha-decarboxylase</fullName>
    </alternativeName>
    <component>
        <recommendedName>
            <fullName evidence="9">Aspartate 1-decarboxylase beta chain</fullName>
        </recommendedName>
    </component>
    <component>
        <recommendedName>
            <fullName evidence="9">Aspartate 1-decarboxylase alpha chain</fullName>
        </recommendedName>
    </component>
</protein>
<dbReference type="EMBL" id="LIZX01000259">
    <property type="protein sequence ID" value="KPJ62705.1"/>
    <property type="molecule type" value="Genomic_DNA"/>
</dbReference>
<comment type="function">
    <text evidence="9">Catalyzes the pyruvoyl-dependent decarboxylation of aspartate to produce beta-alanine.</text>
</comment>
<dbReference type="GO" id="GO:0005829">
    <property type="term" value="C:cytosol"/>
    <property type="evidence" value="ECO:0007669"/>
    <property type="project" value="TreeGrafter"/>
</dbReference>
<dbReference type="PIRSF" id="PIRSF006246">
    <property type="entry name" value="Asp_decarbox"/>
    <property type="match status" value="1"/>
</dbReference>
<evidence type="ECO:0000256" key="7">
    <source>
        <dbReference type="ARBA" id="ARBA00023270"/>
    </source>
</evidence>
<evidence type="ECO:0000256" key="12">
    <source>
        <dbReference type="PIRSR" id="PIRSR006246-3"/>
    </source>
</evidence>
<feature type="binding site" evidence="9 11">
    <location>
        <begin position="71"/>
        <end position="73"/>
    </location>
    <ligand>
        <name>substrate</name>
    </ligand>
</feature>
<reference evidence="14 15" key="1">
    <citation type="journal article" date="2015" name="Microbiome">
        <title>Genomic resolution of linkages in carbon, nitrogen, and sulfur cycling among widespread estuary sediment bacteria.</title>
        <authorList>
            <person name="Baker B.J."/>
            <person name="Lazar C.S."/>
            <person name="Teske A.P."/>
            <person name="Dick G.J."/>
        </authorList>
    </citation>
    <scope>NUCLEOTIDE SEQUENCE [LARGE SCALE GENOMIC DNA]</scope>
    <source>
        <strain evidence="14">DG_54_3</strain>
    </source>
</reference>
<organism evidence="14 15">
    <name type="scientific">candidate division WOR-1 bacterium DG_54_3</name>
    <dbReference type="NCBI Taxonomy" id="1703775"/>
    <lineage>
        <taxon>Bacteria</taxon>
        <taxon>Bacillati</taxon>
        <taxon>Saganbacteria</taxon>
    </lineage>
</organism>
<comment type="catalytic activity">
    <reaction evidence="9">
        <text>L-aspartate + H(+) = beta-alanine + CO2</text>
        <dbReference type="Rhea" id="RHEA:19497"/>
        <dbReference type="ChEBI" id="CHEBI:15378"/>
        <dbReference type="ChEBI" id="CHEBI:16526"/>
        <dbReference type="ChEBI" id="CHEBI:29991"/>
        <dbReference type="ChEBI" id="CHEBI:57966"/>
        <dbReference type="EC" id="4.1.1.11"/>
    </reaction>
</comment>
<evidence type="ECO:0000256" key="2">
    <source>
        <dbReference type="ARBA" id="ARBA00022655"/>
    </source>
</evidence>
<dbReference type="Gene3D" id="2.40.40.20">
    <property type="match status" value="1"/>
</dbReference>
<dbReference type="EC" id="4.1.1.11" evidence="9"/>
<gene>
    <name evidence="9" type="primary">panD</name>
    <name evidence="14" type="ORF">AMJ44_15290</name>
</gene>
<dbReference type="SUPFAM" id="SSF50692">
    <property type="entry name" value="ADC-like"/>
    <property type="match status" value="1"/>
</dbReference>
<dbReference type="GO" id="GO:0004068">
    <property type="term" value="F:aspartate 1-decarboxylase activity"/>
    <property type="evidence" value="ECO:0007669"/>
    <property type="project" value="UniProtKB-UniRule"/>
</dbReference>
<comment type="cofactor">
    <cofactor evidence="9 10">
        <name>pyruvate</name>
        <dbReference type="ChEBI" id="CHEBI:15361"/>
    </cofactor>
    <text evidence="9 10">Binds 1 pyruvoyl group covalently per subunit.</text>
</comment>
<dbReference type="Pfam" id="PF02261">
    <property type="entry name" value="Asp_decarbox"/>
    <property type="match status" value="1"/>
</dbReference>
<evidence type="ECO:0000256" key="6">
    <source>
        <dbReference type="ARBA" id="ARBA00023239"/>
    </source>
</evidence>
<evidence type="ECO:0000256" key="3">
    <source>
        <dbReference type="ARBA" id="ARBA00022793"/>
    </source>
</evidence>
<keyword evidence="5 9" id="KW-0865">Zymogen</keyword>
<feature type="chain" id="PRO_5013992104" description="Aspartate 1-decarboxylase beta chain" evidence="9 13">
    <location>
        <begin position="1"/>
        <end position="24"/>
    </location>
</feature>
<comment type="pathway">
    <text evidence="9">Cofactor biosynthesis; (R)-pantothenate biosynthesis; beta-alanine from L-aspartate: step 1/1.</text>
</comment>
<dbReference type="AlphaFoldDB" id="A0A0S7XJP1"/>